<dbReference type="AlphaFoldDB" id="A0A0A9EB04"/>
<evidence type="ECO:0000313" key="1">
    <source>
        <dbReference type="EMBL" id="JAD97944.1"/>
    </source>
</evidence>
<name>A0A0A9EB04_ARUDO</name>
<dbReference type="EMBL" id="GBRH01199951">
    <property type="protein sequence ID" value="JAD97944.1"/>
    <property type="molecule type" value="Transcribed_RNA"/>
</dbReference>
<reference evidence="1" key="2">
    <citation type="journal article" date="2015" name="Data Brief">
        <title>Shoot transcriptome of the giant reed, Arundo donax.</title>
        <authorList>
            <person name="Barrero R.A."/>
            <person name="Guerrero F.D."/>
            <person name="Moolhuijzen P."/>
            <person name="Goolsby J.A."/>
            <person name="Tidwell J."/>
            <person name="Bellgard S.E."/>
            <person name="Bellgard M.I."/>
        </authorList>
    </citation>
    <scope>NUCLEOTIDE SEQUENCE</scope>
    <source>
        <tissue evidence="1">Shoot tissue taken approximately 20 cm above the soil surface</tissue>
    </source>
</reference>
<organism evidence="1">
    <name type="scientific">Arundo donax</name>
    <name type="common">Giant reed</name>
    <name type="synonym">Donax arundinaceus</name>
    <dbReference type="NCBI Taxonomy" id="35708"/>
    <lineage>
        <taxon>Eukaryota</taxon>
        <taxon>Viridiplantae</taxon>
        <taxon>Streptophyta</taxon>
        <taxon>Embryophyta</taxon>
        <taxon>Tracheophyta</taxon>
        <taxon>Spermatophyta</taxon>
        <taxon>Magnoliopsida</taxon>
        <taxon>Liliopsida</taxon>
        <taxon>Poales</taxon>
        <taxon>Poaceae</taxon>
        <taxon>PACMAD clade</taxon>
        <taxon>Arundinoideae</taxon>
        <taxon>Arundineae</taxon>
        <taxon>Arundo</taxon>
    </lineage>
</organism>
<accession>A0A0A9EB04</accession>
<reference evidence="1" key="1">
    <citation type="submission" date="2014-09" db="EMBL/GenBank/DDBJ databases">
        <authorList>
            <person name="Magalhaes I.L.F."/>
            <person name="Oliveira U."/>
            <person name="Santos F.R."/>
            <person name="Vidigal T.H.D.A."/>
            <person name="Brescovit A.D."/>
            <person name="Santos A.J."/>
        </authorList>
    </citation>
    <scope>NUCLEOTIDE SEQUENCE</scope>
    <source>
        <tissue evidence="1">Shoot tissue taken approximately 20 cm above the soil surface</tissue>
    </source>
</reference>
<protein>
    <submittedName>
        <fullName evidence="1">Uncharacterized protein</fullName>
    </submittedName>
</protein>
<sequence length="49" mass="5211">MLAFSCLHESCISEIWTILLTITSSFADGALGRRAPAAVTVDHARGLAH</sequence>
<proteinExistence type="predicted"/>